<evidence type="ECO:0000256" key="1">
    <source>
        <dbReference type="ARBA" id="ARBA00022723"/>
    </source>
</evidence>
<dbReference type="InterPro" id="IPR036412">
    <property type="entry name" value="HAD-like_sf"/>
</dbReference>
<dbReference type="AlphaFoldDB" id="A0A6S6UM03"/>
<name>A0A6S6UM03_9GAMM</name>
<dbReference type="NCBIfam" id="TIGR01488">
    <property type="entry name" value="HAD-SF-IB"/>
    <property type="match status" value="1"/>
</dbReference>
<proteinExistence type="predicted"/>
<dbReference type="InterPro" id="IPR006385">
    <property type="entry name" value="HAD_hydro_SerB1"/>
</dbReference>
<dbReference type="PANTHER" id="PTHR43344:SF13">
    <property type="entry name" value="PHOSPHATASE RV3661-RELATED"/>
    <property type="match status" value="1"/>
</dbReference>
<keyword evidence="3" id="KW-0460">Magnesium</keyword>
<protein>
    <submittedName>
        <fullName evidence="4">Phosphoserine phosphatase (EC)</fullName>
        <ecNumber evidence="4">3.1.3.3</ecNumber>
    </submittedName>
</protein>
<evidence type="ECO:0000256" key="2">
    <source>
        <dbReference type="ARBA" id="ARBA00022801"/>
    </source>
</evidence>
<dbReference type="Pfam" id="PF12710">
    <property type="entry name" value="HAD"/>
    <property type="match status" value="1"/>
</dbReference>
<organism evidence="4">
    <name type="scientific">uncultured Thiotrichaceae bacterium</name>
    <dbReference type="NCBI Taxonomy" id="298394"/>
    <lineage>
        <taxon>Bacteria</taxon>
        <taxon>Pseudomonadati</taxon>
        <taxon>Pseudomonadota</taxon>
        <taxon>Gammaproteobacteria</taxon>
        <taxon>Thiotrichales</taxon>
        <taxon>Thiotrichaceae</taxon>
        <taxon>environmental samples</taxon>
    </lineage>
</organism>
<sequence>MTLALFDLDHTLINGDSDHSWGEFLVNKELVDAEEYRIANDHFYDQYKDGTLDIREYNRFALKFLSENTMETLNTLHQTFMQERILPIISDKVRELIANHRNEGHTLVIVTATNSFVTRPIATELGIEHLLAIEPKIVDGHISRELEGVPTFREGKVTRLKQWLEDRDETLEGSYFYSDSHNDLPLLNIVDNPVAVNPDSTLLDIADKYGWPVIDLHS</sequence>
<dbReference type="GO" id="GO:0016787">
    <property type="term" value="F:hydrolase activity"/>
    <property type="evidence" value="ECO:0007669"/>
    <property type="project" value="UniProtKB-KW"/>
</dbReference>
<dbReference type="SUPFAM" id="SSF56784">
    <property type="entry name" value="HAD-like"/>
    <property type="match status" value="1"/>
</dbReference>
<dbReference type="EC" id="3.1.3.3" evidence="4"/>
<dbReference type="InterPro" id="IPR023214">
    <property type="entry name" value="HAD_sf"/>
</dbReference>
<dbReference type="Gene3D" id="3.40.50.1000">
    <property type="entry name" value="HAD superfamily/HAD-like"/>
    <property type="match status" value="1"/>
</dbReference>
<evidence type="ECO:0000256" key="3">
    <source>
        <dbReference type="ARBA" id="ARBA00022842"/>
    </source>
</evidence>
<dbReference type="EMBL" id="CACVAT010000595">
    <property type="protein sequence ID" value="CAA6830522.1"/>
    <property type="molecule type" value="Genomic_DNA"/>
</dbReference>
<keyword evidence="2 4" id="KW-0378">Hydrolase</keyword>
<keyword evidence="1" id="KW-0479">Metal-binding</keyword>
<dbReference type="PANTHER" id="PTHR43344">
    <property type="entry name" value="PHOSPHOSERINE PHOSPHATASE"/>
    <property type="match status" value="1"/>
</dbReference>
<evidence type="ECO:0000313" key="4">
    <source>
        <dbReference type="EMBL" id="CAA6830522.1"/>
    </source>
</evidence>
<reference evidence="4" key="1">
    <citation type="submission" date="2020-01" db="EMBL/GenBank/DDBJ databases">
        <authorList>
            <person name="Meier V. D."/>
            <person name="Meier V D."/>
        </authorList>
    </citation>
    <scope>NUCLEOTIDE SEQUENCE</scope>
    <source>
        <strain evidence="4">HLG_WM_MAG_09</strain>
    </source>
</reference>
<dbReference type="InterPro" id="IPR050582">
    <property type="entry name" value="HAD-like_SerB"/>
</dbReference>
<gene>
    <name evidence="4" type="ORF">HELGO_WM25411</name>
</gene>
<dbReference type="Gene3D" id="1.20.1440.100">
    <property type="entry name" value="SG protein - dephosphorylation function"/>
    <property type="match status" value="1"/>
</dbReference>
<dbReference type="GO" id="GO:0046872">
    <property type="term" value="F:metal ion binding"/>
    <property type="evidence" value="ECO:0007669"/>
    <property type="project" value="UniProtKB-KW"/>
</dbReference>
<dbReference type="NCBIfam" id="TIGR01490">
    <property type="entry name" value="HAD-SF-IB-hyp1"/>
    <property type="match status" value="1"/>
</dbReference>
<accession>A0A6S6UM03</accession>
<dbReference type="CDD" id="cd02612">
    <property type="entry name" value="HAD_PGPPase"/>
    <property type="match status" value="1"/>
</dbReference>